<sequence length="138" mass="14592">MAKASAPQVKAKTPVKKTAAAKPVARKAAPAKATQAQVKAIAAKAPKVPASVPDKPVSEPKEKVKKPKLVRDSFTMPEAEYAVLGEVKKACLKAGIEVKKSELLRVGVALIRQLDTAKLKEILAGLPTLKAGRPKKNK</sequence>
<organism evidence="2 3">
    <name type="scientific">Noviherbaspirillum denitrificans</name>
    <dbReference type="NCBI Taxonomy" id="1968433"/>
    <lineage>
        <taxon>Bacteria</taxon>
        <taxon>Pseudomonadati</taxon>
        <taxon>Pseudomonadota</taxon>
        <taxon>Betaproteobacteria</taxon>
        <taxon>Burkholderiales</taxon>
        <taxon>Oxalobacteraceae</taxon>
        <taxon>Noviherbaspirillum</taxon>
    </lineage>
</organism>
<comment type="caution">
    <text evidence="2">The sequence shown here is derived from an EMBL/GenBank/DDBJ whole genome shotgun (WGS) entry which is preliminary data.</text>
</comment>
<name>A0A254TJJ5_9BURK</name>
<dbReference type="Proteomes" id="UP000197535">
    <property type="component" value="Unassembled WGS sequence"/>
</dbReference>
<evidence type="ECO:0000256" key="1">
    <source>
        <dbReference type="SAM" id="MobiDB-lite"/>
    </source>
</evidence>
<dbReference type="AlphaFoldDB" id="A0A254TJJ5"/>
<dbReference type="EMBL" id="LSTO01000001">
    <property type="protein sequence ID" value="OWW22357.1"/>
    <property type="molecule type" value="Genomic_DNA"/>
</dbReference>
<dbReference type="RefSeq" id="WP_088709184.1">
    <property type="nucleotide sequence ID" value="NZ_LSTO01000001.1"/>
</dbReference>
<gene>
    <name evidence="2" type="ORF">AYR66_25540</name>
</gene>
<accession>A0A254TJJ5</accession>
<keyword evidence="3" id="KW-1185">Reference proteome</keyword>
<feature type="region of interest" description="Disordered" evidence="1">
    <location>
        <begin position="1"/>
        <end position="28"/>
    </location>
</feature>
<protein>
    <submittedName>
        <fullName evidence="2">Uncharacterized protein</fullName>
    </submittedName>
</protein>
<feature type="region of interest" description="Disordered" evidence="1">
    <location>
        <begin position="47"/>
        <end position="69"/>
    </location>
</feature>
<evidence type="ECO:0000313" key="2">
    <source>
        <dbReference type="EMBL" id="OWW22357.1"/>
    </source>
</evidence>
<proteinExistence type="predicted"/>
<dbReference type="OrthoDB" id="9182647at2"/>
<evidence type="ECO:0000313" key="3">
    <source>
        <dbReference type="Proteomes" id="UP000197535"/>
    </source>
</evidence>
<reference evidence="2 3" key="1">
    <citation type="submission" date="2016-02" db="EMBL/GenBank/DDBJ databases">
        <authorList>
            <person name="Wen L."/>
            <person name="He K."/>
            <person name="Yang H."/>
        </authorList>
    </citation>
    <scope>NUCLEOTIDE SEQUENCE [LARGE SCALE GENOMIC DNA]</scope>
    <source>
        <strain evidence="2 3">TSA40</strain>
    </source>
</reference>